<keyword evidence="11" id="KW-0594">Phospholipid biosynthesis</keyword>
<keyword evidence="3" id="KW-0444">Lipid biosynthesis</keyword>
<dbReference type="InterPro" id="IPR017438">
    <property type="entry name" value="ATP-NAD_kinase_N"/>
</dbReference>
<dbReference type="PANTHER" id="PTHR12358">
    <property type="entry name" value="SPHINGOSINE KINASE"/>
    <property type="match status" value="1"/>
</dbReference>
<evidence type="ECO:0000256" key="12">
    <source>
        <dbReference type="ARBA" id="ARBA00023264"/>
    </source>
</evidence>
<dbReference type="SUPFAM" id="SSF111331">
    <property type="entry name" value="NAD kinase/diacylglycerol kinase-like"/>
    <property type="match status" value="1"/>
</dbReference>
<evidence type="ECO:0000256" key="6">
    <source>
        <dbReference type="ARBA" id="ARBA00022741"/>
    </source>
</evidence>
<dbReference type="Proteomes" id="UP001139068">
    <property type="component" value="Unassembled WGS sequence"/>
</dbReference>
<name>A0ABS9YVR8_9MYCO</name>
<evidence type="ECO:0000256" key="7">
    <source>
        <dbReference type="ARBA" id="ARBA00022777"/>
    </source>
</evidence>
<evidence type="ECO:0000256" key="3">
    <source>
        <dbReference type="ARBA" id="ARBA00022516"/>
    </source>
</evidence>
<proteinExistence type="inferred from homology"/>
<dbReference type="Gene3D" id="2.60.200.40">
    <property type="match status" value="1"/>
</dbReference>
<evidence type="ECO:0000313" key="15">
    <source>
        <dbReference type="Proteomes" id="UP001139068"/>
    </source>
</evidence>
<keyword evidence="8" id="KW-0067">ATP-binding</keyword>
<dbReference type="NCBIfam" id="TIGR00147">
    <property type="entry name" value="YegS/Rv2252/BmrU family lipid kinase"/>
    <property type="match status" value="1"/>
</dbReference>
<dbReference type="PROSITE" id="PS50146">
    <property type="entry name" value="DAGK"/>
    <property type="match status" value="1"/>
</dbReference>
<dbReference type="RefSeq" id="WP_243071671.1">
    <property type="nucleotide sequence ID" value="NZ_JAIVFL010000001.1"/>
</dbReference>
<evidence type="ECO:0000256" key="10">
    <source>
        <dbReference type="ARBA" id="ARBA00023098"/>
    </source>
</evidence>
<dbReference type="InterPro" id="IPR045540">
    <property type="entry name" value="YegS/DAGK_C"/>
</dbReference>
<evidence type="ECO:0000313" key="14">
    <source>
        <dbReference type="EMBL" id="MCI4675336.1"/>
    </source>
</evidence>
<protein>
    <submittedName>
        <fullName evidence="14">Diacylglycerol kinase</fullName>
        <ecNumber evidence="14">2.7.1.107</ecNumber>
    </submittedName>
</protein>
<evidence type="ECO:0000256" key="1">
    <source>
        <dbReference type="ARBA" id="ARBA00001946"/>
    </source>
</evidence>
<keyword evidence="5" id="KW-0479">Metal-binding</keyword>
<feature type="domain" description="DAGKc" evidence="13">
    <location>
        <begin position="1"/>
        <end position="130"/>
    </location>
</feature>
<evidence type="ECO:0000256" key="9">
    <source>
        <dbReference type="ARBA" id="ARBA00022842"/>
    </source>
</evidence>
<dbReference type="GO" id="GO:0004143">
    <property type="term" value="F:ATP-dependent diacylglycerol kinase activity"/>
    <property type="evidence" value="ECO:0007669"/>
    <property type="project" value="UniProtKB-EC"/>
</dbReference>
<keyword evidence="9" id="KW-0460">Magnesium</keyword>
<evidence type="ECO:0000256" key="11">
    <source>
        <dbReference type="ARBA" id="ARBA00023209"/>
    </source>
</evidence>
<dbReference type="InterPro" id="IPR050187">
    <property type="entry name" value="Lipid_Phosphate_FormReg"/>
</dbReference>
<evidence type="ECO:0000256" key="5">
    <source>
        <dbReference type="ARBA" id="ARBA00022723"/>
    </source>
</evidence>
<accession>A0ABS9YVR8</accession>
<evidence type="ECO:0000256" key="2">
    <source>
        <dbReference type="ARBA" id="ARBA00005983"/>
    </source>
</evidence>
<comment type="cofactor">
    <cofactor evidence="1">
        <name>Mg(2+)</name>
        <dbReference type="ChEBI" id="CHEBI:18420"/>
    </cofactor>
</comment>
<comment type="similarity">
    <text evidence="2">Belongs to the diacylglycerol/lipid kinase family.</text>
</comment>
<keyword evidence="15" id="KW-1185">Reference proteome</keyword>
<evidence type="ECO:0000256" key="8">
    <source>
        <dbReference type="ARBA" id="ARBA00022840"/>
    </source>
</evidence>
<dbReference type="PANTHER" id="PTHR12358:SF106">
    <property type="entry name" value="LIPID KINASE YEGS"/>
    <property type="match status" value="1"/>
</dbReference>
<dbReference type="NCBIfam" id="NF008882">
    <property type="entry name" value="PRK11914.1"/>
    <property type="match status" value="1"/>
</dbReference>
<keyword evidence="7 14" id="KW-0418">Kinase</keyword>
<dbReference type="EC" id="2.7.1.107" evidence="14"/>
<comment type="caution">
    <text evidence="14">The sequence shown here is derived from an EMBL/GenBank/DDBJ whole genome shotgun (WGS) entry which is preliminary data.</text>
</comment>
<keyword evidence="6" id="KW-0547">Nucleotide-binding</keyword>
<sequence length="306" mass="32607">MIVTVLTNPMSGHGNAPHASERAVARFQQLGIDVVQIVGRDAAHARELVDEALSRGTDALVVVGGDGMIRLALQALAHSDVPLGIVPAGTGNDHAREYRLPTADPEGAVDIIAAGHLETVDLGLIKGSDGSSTWFGTVAATGFDSLVSDRVNRMSWPHGRMRYNVAMVAELSKLRLLPFRMVLDGQREIVTRLTLAAFGNTRSYGGGMQICPGANHSDGMLDITMVHSASRTRLIRLFPTVFRGTHVNLDEVTVDRARTITVDSPGINAYADGDYVCSLPAEISAVPGALKIIVPDYPSGRRAGRP</sequence>
<dbReference type="Pfam" id="PF19279">
    <property type="entry name" value="YegS_C"/>
    <property type="match status" value="1"/>
</dbReference>
<dbReference type="InterPro" id="IPR001206">
    <property type="entry name" value="Diacylglycerol_kinase_cat_dom"/>
</dbReference>
<dbReference type="Gene3D" id="3.40.50.10330">
    <property type="entry name" value="Probable inorganic polyphosphate/atp-NAD kinase, domain 1"/>
    <property type="match status" value="1"/>
</dbReference>
<keyword evidence="4 14" id="KW-0808">Transferase</keyword>
<evidence type="ECO:0000256" key="4">
    <source>
        <dbReference type="ARBA" id="ARBA00022679"/>
    </source>
</evidence>
<dbReference type="EMBL" id="JAIVFL010000001">
    <property type="protein sequence ID" value="MCI4675336.1"/>
    <property type="molecule type" value="Genomic_DNA"/>
</dbReference>
<organism evidence="14 15">
    <name type="scientific">Candidatus Mycolicibacterium alkanivorans</name>
    <dbReference type="NCBI Taxonomy" id="2954114"/>
    <lineage>
        <taxon>Bacteria</taxon>
        <taxon>Bacillati</taxon>
        <taxon>Actinomycetota</taxon>
        <taxon>Actinomycetes</taxon>
        <taxon>Mycobacteriales</taxon>
        <taxon>Mycobacteriaceae</taxon>
        <taxon>Mycolicibacterium</taxon>
    </lineage>
</organism>
<reference evidence="14" key="1">
    <citation type="journal article" date="2022" name="ISME J.">
        <title>Identification of active gaseous-alkane degraders at natural gas seeps.</title>
        <authorList>
            <person name="Farhan Ul Haque M."/>
            <person name="Hernandez M."/>
            <person name="Crombie A.T."/>
            <person name="Murrell J.C."/>
        </authorList>
    </citation>
    <scope>NUCLEOTIDE SEQUENCE</scope>
    <source>
        <strain evidence="14">ANDR5</strain>
    </source>
</reference>
<keyword evidence="12" id="KW-1208">Phospholipid metabolism</keyword>
<evidence type="ECO:0000259" key="13">
    <source>
        <dbReference type="PROSITE" id="PS50146"/>
    </source>
</evidence>
<keyword evidence="10" id="KW-0443">Lipid metabolism</keyword>
<dbReference type="SMART" id="SM00046">
    <property type="entry name" value="DAGKc"/>
    <property type="match status" value="1"/>
</dbReference>
<dbReference type="InterPro" id="IPR005218">
    <property type="entry name" value="Diacylglycerol/lipid_kinase"/>
</dbReference>
<gene>
    <name evidence="14" type="ORF">K9U37_10760</name>
</gene>
<dbReference type="InterPro" id="IPR016064">
    <property type="entry name" value="NAD/diacylglycerol_kinase_sf"/>
</dbReference>
<dbReference type="Pfam" id="PF00781">
    <property type="entry name" value="DAGK_cat"/>
    <property type="match status" value="1"/>
</dbReference>